<comment type="caution">
    <text evidence="10">The sequence shown here is derived from an EMBL/GenBank/DDBJ whole genome shotgun (WGS) entry which is preliminary data.</text>
</comment>
<evidence type="ECO:0000313" key="11">
    <source>
        <dbReference type="Proteomes" id="UP000886653"/>
    </source>
</evidence>
<dbReference type="GO" id="GO:0016052">
    <property type="term" value="P:carbohydrate catabolic process"/>
    <property type="evidence" value="ECO:0007669"/>
    <property type="project" value="InterPro"/>
</dbReference>
<dbReference type="AlphaFoldDB" id="A0A9P6NLL6"/>
<dbReference type="GO" id="GO:0008496">
    <property type="term" value="F:mannan endo-1,6-alpha-mannosidase activity"/>
    <property type="evidence" value="ECO:0007669"/>
    <property type="project" value="UniProtKB-UniRule"/>
</dbReference>
<evidence type="ECO:0000256" key="3">
    <source>
        <dbReference type="ARBA" id="ARBA00012350"/>
    </source>
</evidence>
<evidence type="ECO:0000256" key="5">
    <source>
        <dbReference type="ARBA" id="ARBA00022801"/>
    </source>
</evidence>
<name>A0A9P6NLL6_9BASI</name>
<dbReference type="InterPro" id="IPR014480">
    <property type="entry name" value="Mannan-1_6-alpha_mannosidase"/>
</dbReference>
<reference evidence="10" key="1">
    <citation type="submission" date="2013-11" db="EMBL/GenBank/DDBJ databases">
        <title>Genome sequence of the fusiform rust pathogen reveals effectors for host alternation and coevolution with pine.</title>
        <authorList>
            <consortium name="DOE Joint Genome Institute"/>
            <person name="Smith K."/>
            <person name="Pendleton A."/>
            <person name="Kubisiak T."/>
            <person name="Anderson C."/>
            <person name="Salamov A."/>
            <person name="Aerts A."/>
            <person name="Riley R."/>
            <person name="Clum A."/>
            <person name="Lindquist E."/>
            <person name="Ence D."/>
            <person name="Campbell M."/>
            <person name="Kronenberg Z."/>
            <person name="Feau N."/>
            <person name="Dhillon B."/>
            <person name="Hamelin R."/>
            <person name="Burleigh J."/>
            <person name="Smith J."/>
            <person name="Yandell M."/>
            <person name="Nelson C."/>
            <person name="Grigoriev I."/>
            <person name="Davis J."/>
        </authorList>
    </citation>
    <scope>NUCLEOTIDE SEQUENCE</scope>
    <source>
        <strain evidence="10">G11</strain>
    </source>
</reference>
<dbReference type="Proteomes" id="UP000886653">
    <property type="component" value="Unassembled WGS sequence"/>
</dbReference>
<sequence length="424" mass="47493">MLSLRPFFYLLVAIAPLLSATHTPKLDLNNEKELLNVTAQAIKNLLKYYTPSNLGVFDQVETPWWESCVIWWTLLEYAKWTGDYQFTTIATDGLVNASWGTQHDFLGGNATNATDKIQGRWNDDQLWAAQAVTAGAELFGPQSVMGHSHQSWISLVTKSIDEVAVQMDNKCGGGIYWYRDRLSPRGTYKAVITQLQFITEGARAYLLTKNETLLTQAKEILDWVLTSGVSNPKAGVLLDGVSVKNCSDFTEKLWSYTYGQLLGSLAWMHKATGDQKYLDLTTPFFEYGLETFAGANTSGVITEICETGHQCNRDQRSFKSIYALNMAHLYRETNNQTQKDMIWQTFDTSLNAMVKRTCDLDWNCGGNWTREDHKTRNVAGQHDTVGLLVSALGIRANVSTRASVKRGHSVARRPYIHSTNGLSA</sequence>
<evidence type="ECO:0000313" key="10">
    <source>
        <dbReference type="EMBL" id="KAG0146417.1"/>
    </source>
</evidence>
<keyword evidence="11" id="KW-1185">Reference proteome</keyword>
<accession>A0A9P6NLL6</accession>
<gene>
    <name evidence="10" type="ORF">CROQUDRAFT_62872</name>
</gene>
<dbReference type="EC" id="3.2.1.101" evidence="3 8"/>
<evidence type="ECO:0000256" key="9">
    <source>
        <dbReference type="SAM" id="SignalP"/>
    </source>
</evidence>
<dbReference type="EMBL" id="MU167261">
    <property type="protein sequence ID" value="KAG0146417.1"/>
    <property type="molecule type" value="Genomic_DNA"/>
</dbReference>
<keyword evidence="5 8" id="KW-0378">Hydrolase</keyword>
<dbReference type="InterPro" id="IPR008928">
    <property type="entry name" value="6-hairpin_glycosidase_sf"/>
</dbReference>
<dbReference type="PANTHER" id="PTHR12145:SF36">
    <property type="entry name" value="MANNAN ENDO-1,6-ALPHA-MANNOSIDASE DCW1"/>
    <property type="match status" value="1"/>
</dbReference>
<dbReference type="Gene3D" id="1.50.10.20">
    <property type="match status" value="1"/>
</dbReference>
<dbReference type="Pfam" id="PF03663">
    <property type="entry name" value="Glyco_hydro_76"/>
    <property type="match status" value="1"/>
</dbReference>
<dbReference type="OrthoDB" id="9984024at2759"/>
<keyword evidence="7 8" id="KW-0326">Glycosidase</keyword>
<organism evidence="10 11">
    <name type="scientific">Cronartium quercuum f. sp. fusiforme G11</name>
    <dbReference type="NCBI Taxonomy" id="708437"/>
    <lineage>
        <taxon>Eukaryota</taxon>
        <taxon>Fungi</taxon>
        <taxon>Dikarya</taxon>
        <taxon>Basidiomycota</taxon>
        <taxon>Pucciniomycotina</taxon>
        <taxon>Pucciniomycetes</taxon>
        <taxon>Pucciniales</taxon>
        <taxon>Coleosporiaceae</taxon>
        <taxon>Cronartium</taxon>
    </lineage>
</organism>
<protein>
    <recommendedName>
        <fullName evidence="3 8">Mannan endo-1,6-alpha-mannosidase</fullName>
        <ecNumber evidence="3 8">3.2.1.101</ecNumber>
    </recommendedName>
</protein>
<evidence type="ECO:0000256" key="1">
    <source>
        <dbReference type="ARBA" id="ARBA00001452"/>
    </source>
</evidence>
<evidence type="ECO:0000256" key="4">
    <source>
        <dbReference type="ARBA" id="ARBA00022729"/>
    </source>
</evidence>
<dbReference type="PANTHER" id="PTHR12145">
    <property type="entry name" value="MANNAN ENDO-1,6-ALPHA-MANNOSIDASE DCW1"/>
    <property type="match status" value="1"/>
</dbReference>
<dbReference type="PIRSF" id="PIRSF016302">
    <property type="entry name" value="Man_a_manosd"/>
    <property type="match status" value="1"/>
</dbReference>
<evidence type="ECO:0000256" key="7">
    <source>
        <dbReference type="ARBA" id="ARBA00023295"/>
    </source>
</evidence>
<evidence type="ECO:0000256" key="6">
    <source>
        <dbReference type="ARBA" id="ARBA00023180"/>
    </source>
</evidence>
<comment type="catalytic activity">
    <reaction evidence="1 8">
        <text>Random hydrolysis of (1-&gt;6)-alpha-D-mannosidic linkages in unbranched (1-&gt;6)-mannans.</text>
        <dbReference type="EC" id="3.2.1.101"/>
    </reaction>
</comment>
<comment type="similarity">
    <text evidence="2 8">Belongs to the glycosyl hydrolase 76 family.</text>
</comment>
<dbReference type="SUPFAM" id="SSF48208">
    <property type="entry name" value="Six-hairpin glycosidases"/>
    <property type="match status" value="1"/>
</dbReference>
<evidence type="ECO:0000256" key="2">
    <source>
        <dbReference type="ARBA" id="ARBA00009699"/>
    </source>
</evidence>
<dbReference type="GO" id="GO:0009272">
    <property type="term" value="P:fungal-type cell wall biogenesis"/>
    <property type="evidence" value="ECO:0007669"/>
    <property type="project" value="TreeGrafter"/>
</dbReference>
<proteinExistence type="inferred from homology"/>
<keyword evidence="4 9" id="KW-0732">Signal</keyword>
<dbReference type="InterPro" id="IPR005198">
    <property type="entry name" value="Glyco_hydro_76"/>
</dbReference>
<feature type="signal peptide" evidence="9">
    <location>
        <begin position="1"/>
        <end position="20"/>
    </location>
</feature>
<keyword evidence="6" id="KW-0325">Glycoprotein</keyword>
<feature type="chain" id="PRO_5040411738" description="Mannan endo-1,6-alpha-mannosidase" evidence="9">
    <location>
        <begin position="21"/>
        <end position="424"/>
    </location>
</feature>
<evidence type="ECO:0000256" key="8">
    <source>
        <dbReference type="PIRNR" id="PIRNR016302"/>
    </source>
</evidence>